<evidence type="ECO:0000313" key="3">
    <source>
        <dbReference type="Proteomes" id="UP000225548"/>
    </source>
</evidence>
<dbReference type="AlphaFoldDB" id="A0A2A9E0B2"/>
<gene>
    <name evidence="2" type="ORF">ATL42_0103</name>
</gene>
<evidence type="ECO:0000256" key="1">
    <source>
        <dbReference type="SAM" id="Phobius"/>
    </source>
</evidence>
<keyword evidence="1" id="KW-1133">Transmembrane helix</keyword>
<feature type="transmembrane region" description="Helical" evidence="1">
    <location>
        <begin position="26"/>
        <end position="52"/>
    </location>
</feature>
<keyword evidence="1" id="KW-0812">Transmembrane</keyword>
<proteinExistence type="predicted"/>
<dbReference type="InterPro" id="IPR019681">
    <property type="entry name" value="DUF2530"/>
</dbReference>
<comment type="caution">
    <text evidence="2">The sequence shown here is derived from an EMBL/GenBank/DDBJ whole genome shotgun (WGS) entry which is preliminary data.</text>
</comment>
<dbReference type="Proteomes" id="UP000225548">
    <property type="component" value="Unassembled WGS sequence"/>
</dbReference>
<sequence>MPRLPPAIDLTLHPERRRRDVRPMDVDLRVVVLVGITLWVVAGATFGVLQLFTDHEVVDQLLVCAAGVVLGLLGLVWERANRRRYRAGAASTTEP</sequence>
<dbReference type="RefSeq" id="WP_098453680.1">
    <property type="nucleotide sequence ID" value="NZ_PDJG01000001.1"/>
</dbReference>
<evidence type="ECO:0000313" key="2">
    <source>
        <dbReference type="EMBL" id="PFG32283.1"/>
    </source>
</evidence>
<dbReference type="EMBL" id="PDJG01000001">
    <property type="protein sequence ID" value="PFG32283.1"/>
    <property type="molecule type" value="Genomic_DNA"/>
</dbReference>
<name>A0A2A9E0B2_9MICO</name>
<keyword evidence="3" id="KW-1185">Reference proteome</keyword>
<reference evidence="2 3" key="1">
    <citation type="submission" date="2017-10" db="EMBL/GenBank/DDBJ databases">
        <title>Sequencing the genomes of 1000 actinobacteria strains.</title>
        <authorList>
            <person name="Klenk H.-P."/>
        </authorList>
    </citation>
    <scope>NUCLEOTIDE SEQUENCE [LARGE SCALE GENOMIC DNA]</scope>
    <source>
        <strain evidence="2 3">DSM 18966</strain>
    </source>
</reference>
<feature type="transmembrane region" description="Helical" evidence="1">
    <location>
        <begin position="58"/>
        <end position="77"/>
    </location>
</feature>
<accession>A0A2A9E0B2</accession>
<dbReference type="Pfam" id="PF10745">
    <property type="entry name" value="DUF2530"/>
    <property type="match status" value="1"/>
</dbReference>
<protein>
    <submittedName>
        <fullName evidence="2">Uncharacterized protein DUF2530</fullName>
    </submittedName>
</protein>
<keyword evidence="1" id="KW-0472">Membrane</keyword>
<organism evidence="2 3">
    <name type="scientific">Sanguibacter antarcticus</name>
    <dbReference type="NCBI Taxonomy" id="372484"/>
    <lineage>
        <taxon>Bacteria</taxon>
        <taxon>Bacillati</taxon>
        <taxon>Actinomycetota</taxon>
        <taxon>Actinomycetes</taxon>
        <taxon>Micrococcales</taxon>
        <taxon>Sanguibacteraceae</taxon>
        <taxon>Sanguibacter</taxon>
    </lineage>
</organism>